<keyword evidence="1" id="KW-1133">Transmembrane helix</keyword>
<dbReference type="Gene3D" id="1.10.1760.20">
    <property type="match status" value="1"/>
</dbReference>
<feature type="transmembrane region" description="Helical" evidence="1">
    <location>
        <begin position="6"/>
        <end position="26"/>
    </location>
</feature>
<feature type="transmembrane region" description="Helical" evidence="1">
    <location>
        <begin position="38"/>
        <end position="62"/>
    </location>
</feature>
<dbReference type="NCBIfam" id="TIGR02357">
    <property type="entry name" value="ECF_ThiT_YuaJ"/>
    <property type="match status" value="1"/>
</dbReference>
<dbReference type="EMBL" id="CP129113">
    <property type="protein sequence ID" value="WLV24031.1"/>
    <property type="molecule type" value="Genomic_DNA"/>
</dbReference>
<accession>A0ABY9KTH6</accession>
<proteinExistence type="predicted"/>
<reference evidence="2" key="1">
    <citation type="submission" date="2023-06" db="EMBL/GenBank/DDBJ databases">
        <title>A Treasure from Seagulls: Isolation and Description of Aciduricobacillus qingdaonensis gen. nov., sp. nov., a Rare Obligately Uric Acid-utilizing Member in the Family Bacillaceae.</title>
        <authorList>
            <person name="Liu W."/>
            <person name="Wang B."/>
        </authorList>
    </citation>
    <scope>NUCLEOTIDE SEQUENCE</scope>
    <source>
        <strain evidence="2">44XB</strain>
    </source>
</reference>
<keyword evidence="3" id="KW-1185">Reference proteome</keyword>
<protein>
    <submittedName>
        <fullName evidence="2">Energy-coupled thiamine transporter ThiT</fullName>
    </submittedName>
</protein>
<evidence type="ECO:0000256" key="1">
    <source>
        <dbReference type="SAM" id="Phobius"/>
    </source>
</evidence>
<evidence type="ECO:0000313" key="2">
    <source>
        <dbReference type="EMBL" id="WLV24031.1"/>
    </source>
</evidence>
<dbReference type="Pfam" id="PF09515">
    <property type="entry name" value="Thia_YuaJ"/>
    <property type="match status" value="1"/>
</dbReference>
<name>A0ABY9KTH6_9BACI</name>
<keyword evidence="1" id="KW-0472">Membrane</keyword>
<feature type="transmembrane region" description="Helical" evidence="1">
    <location>
        <begin position="153"/>
        <end position="179"/>
    </location>
</feature>
<feature type="transmembrane region" description="Helical" evidence="1">
    <location>
        <begin position="114"/>
        <end position="141"/>
    </location>
</feature>
<dbReference type="RefSeq" id="WP_348026650.1">
    <property type="nucleotide sequence ID" value="NZ_CP129113.1"/>
</dbReference>
<evidence type="ECO:0000313" key="3">
    <source>
        <dbReference type="Proteomes" id="UP001180087"/>
    </source>
</evidence>
<keyword evidence="1" id="KW-0812">Transmembrane</keyword>
<gene>
    <name evidence="2" type="primary">thiT</name>
    <name evidence="2" type="ORF">QR721_10345</name>
</gene>
<organism evidence="2 3">
    <name type="scientific">Aciduricibacillus chroicocephali</name>
    <dbReference type="NCBI Taxonomy" id="3054939"/>
    <lineage>
        <taxon>Bacteria</taxon>
        <taxon>Bacillati</taxon>
        <taxon>Bacillota</taxon>
        <taxon>Bacilli</taxon>
        <taxon>Bacillales</taxon>
        <taxon>Bacillaceae</taxon>
        <taxon>Aciduricibacillus</taxon>
    </lineage>
</organism>
<sequence>MRKLPLQAMIETAIFASLALVIDIAIPSLKFGPSISISFAMVPVFIVAFRWGVLSGVIAGFLWEMMQIMFGDAWILSPAQAFVEYGLAFASVGLAGLFSGLIKRSAAKGQTRVALIYVVLGCFIGGAARYFWHFVAGVIFFKKAAIDAGKSPIIFSLTANSVAFFFSTLACAVLIVLMLSTSMRLVTSAKAKRLSTVSKSAS</sequence>
<feature type="transmembrane region" description="Helical" evidence="1">
    <location>
        <begin position="82"/>
        <end position="102"/>
    </location>
</feature>
<dbReference type="Proteomes" id="UP001180087">
    <property type="component" value="Chromosome"/>
</dbReference>
<dbReference type="InterPro" id="IPR012651">
    <property type="entry name" value="Thia_Transptr_ThiT"/>
</dbReference>